<dbReference type="AlphaFoldDB" id="A0A173ZD56"/>
<evidence type="ECO:0000259" key="1">
    <source>
        <dbReference type="Pfam" id="PF01965"/>
    </source>
</evidence>
<dbReference type="Pfam" id="PF01965">
    <property type="entry name" value="DJ-1_PfpI"/>
    <property type="match status" value="1"/>
</dbReference>
<dbReference type="SUPFAM" id="SSF52317">
    <property type="entry name" value="Class I glutamine amidotransferase-like"/>
    <property type="match status" value="1"/>
</dbReference>
<reference evidence="2 3" key="1">
    <citation type="submission" date="2015-09" db="EMBL/GenBank/DDBJ databases">
        <authorList>
            <consortium name="Pathogen Informatics"/>
        </authorList>
    </citation>
    <scope>NUCLEOTIDE SEQUENCE [LARGE SCALE GENOMIC DNA]</scope>
    <source>
        <strain evidence="2 3">2789STDY5608850</strain>
    </source>
</reference>
<dbReference type="EC" id="3.2.-.-" evidence="2"/>
<dbReference type="RefSeq" id="WP_055653228.1">
    <property type="nucleotide sequence ID" value="NZ_CABIXC010000002.1"/>
</dbReference>
<dbReference type="PANTHER" id="PTHR48094">
    <property type="entry name" value="PROTEIN/NUCLEIC ACID DEGLYCASE DJ-1-RELATED"/>
    <property type="match status" value="1"/>
</dbReference>
<dbReference type="PANTHER" id="PTHR48094:SF19">
    <property type="entry name" value="DJ-1_PFPI DOMAIN-CONTAINING PROTEIN"/>
    <property type="match status" value="1"/>
</dbReference>
<name>A0A173ZD56_9FIRM</name>
<keyword evidence="2" id="KW-0326">Glycosidase</keyword>
<accession>A0A173ZD56</accession>
<dbReference type="GO" id="GO:0016798">
    <property type="term" value="F:hydrolase activity, acting on glycosyl bonds"/>
    <property type="evidence" value="ECO:0007669"/>
    <property type="project" value="UniProtKB-KW"/>
</dbReference>
<dbReference type="GO" id="GO:0005737">
    <property type="term" value="C:cytoplasm"/>
    <property type="evidence" value="ECO:0007669"/>
    <property type="project" value="TreeGrafter"/>
</dbReference>
<proteinExistence type="predicted"/>
<dbReference type="CDD" id="cd03140">
    <property type="entry name" value="GATase1_PfpI_3"/>
    <property type="match status" value="1"/>
</dbReference>
<dbReference type="Proteomes" id="UP000095651">
    <property type="component" value="Unassembled WGS sequence"/>
</dbReference>
<evidence type="ECO:0000313" key="3">
    <source>
        <dbReference type="Proteomes" id="UP000095651"/>
    </source>
</evidence>
<dbReference type="EMBL" id="CYZE01000002">
    <property type="protein sequence ID" value="CUN73609.1"/>
    <property type="molecule type" value="Genomic_DNA"/>
</dbReference>
<dbReference type="InterPro" id="IPR050325">
    <property type="entry name" value="Prot/Nucl_acid_deglycase"/>
</dbReference>
<dbReference type="InterPro" id="IPR002818">
    <property type="entry name" value="DJ-1/PfpI"/>
</dbReference>
<evidence type="ECO:0000313" key="2">
    <source>
        <dbReference type="EMBL" id="CUN73609.1"/>
    </source>
</evidence>
<organism evidence="2 3">
    <name type="scientific">Hungatella hathewayi</name>
    <dbReference type="NCBI Taxonomy" id="154046"/>
    <lineage>
        <taxon>Bacteria</taxon>
        <taxon>Bacillati</taxon>
        <taxon>Bacillota</taxon>
        <taxon>Clostridia</taxon>
        <taxon>Lachnospirales</taxon>
        <taxon>Lachnospiraceae</taxon>
        <taxon>Hungatella</taxon>
    </lineage>
</organism>
<protein>
    <submittedName>
        <fullName evidence="2">ThiJ/PfpI domain-containing protein</fullName>
        <ecNumber evidence="2">3.2.-.-</ecNumber>
    </submittedName>
</protein>
<dbReference type="Gene3D" id="3.40.50.880">
    <property type="match status" value="1"/>
</dbReference>
<gene>
    <name evidence="2" type="primary">ydeA</name>
    <name evidence="2" type="ORF">ERS852407_00953</name>
</gene>
<keyword evidence="2" id="KW-0378">Hydrolase</keyword>
<dbReference type="InterPro" id="IPR029062">
    <property type="entry name" value="Class_I_gatase-like"/>
</dbReference>
<feature type="domain" description="DJ-1/PfpI" evidence="1">
    <location>
        <begin position="6"/>
        <end position="170"/>
    </location>
</feature>
<sequence length="202" mass="22552">MNKKNEILLLLTDRWCDWEASYAIAVANVFSDYVVKTIALDTSPKVSMGNLCVNIDYSIDDYLNFSNTAIIILPGGLSWEENDYDKIAEFIRRISNASVPVAAICGATTFLCRHGFLNDIKHTGDSLELFQSQCGYCGQALYVPAQVVVDGGFITANETAAVEFAYEIFKILKVDSDVEMAKWYDNFKYGAIRQVCLPSYDT</sequence>